<dbReference type="EMBL" id="UINC01206800">
    <property type="protein sequence ID" value="SVE28601.1"/>
    <property type="molecule type" value="Genomic_DNA"/>
</dbReference>
<reference evidence="1" key="1">
    <citation type="submission" date="2018-05" db="EMBL/GenBank/DDBJ databases">
        <authorList>
            <person name="Lanie J.A."/>
            <person name="Ng W.-L."/>
            <person name="Kazmierczak K.M."/>
            <person name="Andrzejewski T.M."/>
            <person name="Davidsen T.M."/>
            <person name="Wayne K.J."/>
            <person name="Tettelin H."/>
            <person name="Glass J.I."/>
            <person name="Rusch D."/>
            <person name="Podicherti R."/>
            <person name="Tsui H.-C.T."/>
            <person name="Winkler M.E."/>
        </authorList>
    </citation>
    <scope>NUCLEOTIDE SEQUENCE</scope>
</reference>
<name>A0A383C8V3_9ZZZZ</name>
<dbReference type="AlphaFoldDB" id="A0A383C8V3"/>
<sequence length="33" mass="3715">MGKGSKKQHGLLENLRKRISPAIEGLGYELYDL</sequence>
<organism evidence="1">
    <name type="scientific">marine metagenome</name>
    <dbReference type="NCBI Taxonomy" id="408172"/>
    <lineage>
        <taxon>unclassified sequences</taxon>
        <taxon>metagenomes</taxon>
        <taxon>ecological metagenomes</taxon>
    </lineage>
</organism>
<accession>A0A383C8V3</accession>
<proteinExistence type="predicted"/>
<gene>
    <name evidence="1" type="ORF">METZ01_LOCUS481455</name>
</gene>
<feature type="non-terminal residue" evidence="1">
    <location>
        <position position="33"/>
    </location>
</feature>
<evidence type="ECO:0000313" key="1">
    <source>
        <dbReference type="EMBL" id="SVE28601.1"/>
    </source>
</evidence>
<protein>
    <submittedName>
        <fullName evidence="1">Uncharacterized protein</fullName>
    </submittedName>
</protein>